<name>A0A3G5BIC9_DOLGE</name>
<dbReference type="InterPro" id="IPR031734">
    <property type="entry name" value="MBF2"/>
</dbReference>
<dbReference type="AlphaFoldDB" id="A0A3G5BIC9"/>
<feature type="signal peptide" evidence="1">
    <location>
        <begin position="1"/>
        <end position="23"/>
    </location>
</feature>
<protein>
    <submittedName>
        <fullName evidence="2">Venom polypeptide</fullName>
    </submittedName>
</protein>
<reference evidence="2" key="1">
    <citation type="journal article" date="2018" name="Toxins">
        <title>Buzz kill: function and proteomic composition of venom from the giant assassin fly Dolopus genitalis (Diptera: Asilidae).</title>
        <authorList>
            <person name="Walker A.A."/>
            <person name="Dobson J."/>
            <person name="Jin J."/>
            <person name="Robinson S.D."/>
            <person name="Herzig V."/>
            <person name="Vetter I."/>
            <person name="King G.F."/>
            <person name="Fry B.G."/>
        </authorList>
    </citation>
    <scope>NUCLEOTIDE SEQUENCE</scope>
    <source>
        <strain evidence="2">U-Asilidin11-Dg15</strain>
        <tissue evidence="2">Venom/thoracic glands</tissue>
    </source>
</reference>
<accession>A0A3G5BIC9</accession>
<keyword evidence="1" id="KW-0732">Signal</keyword>
<feature type="chain" id="PRO_5018230607" evidence="1">
    <location>
        <begin position="24"/>
        <end position="124"/>
    </location>
</feature>
<dbReference type="Pfam" id="PF15868">
    <property type="entry name" value="MBF2"/>
    <property type="match status" value="1"/>
</dbReference>
<evidence type="ECO:0000256" key="1">
    <source>
        <dbReference type="SAM" id="SignalP"/>
    </source>
</evidence>
<dbReference type="EMBL" id="MK075133">
    <property type="protein sequence ID" value="AYV99536.1"/>
    <property type="molecule type" value="mRNA"/>
</dbReference>
<dbReference type="PANTHER" id="PTHR37685:SF1">
    <property type="entry name" value="GEO11136P1-RELATED"/>
    <property type="match status" value="1"/>
</dbReference>
<sequence>MKMRHLIVVILAVIGICFFSVSAQKHSVTFGKAGPEDRLLYSTLVKRPAKKGWEVSENVFYPGIGGGASYDHIFTEIRVTDKCEDGTGGYAYITEGGIGQRSAKIHFISQLSKGYEFLLEIFGH</sequence>
<evidence type="ECO:0000313" key="2">
    <source>
        <dbReference type="EMBL" id="AYV99536.1"/>
    </source>
</evidence>
<proteinExistence type="evidence at transcript level"/>
<organism evidence="2">
    <name type="scientific">Dolopus genitalis</name>
    <name type="common">Giant Australian assassin fly</name>
    <name type="synonym">Asilus genitalis</name>
    <dbReference type="NCBI Taxonomy" id="2488630"/>
    <lineage>
        <taxon>Eukaryota</taxon>
        <taxon>Metazoa</taxon>
        <taxon>Ecdysozoa</taxon>
        <taxon>Arthropoda</taxon>
        <taxon>Hexapoda</taxon>
        <taxon>Insecta</taxon>
        <taxon>Pterygota</taxon>
        <taxon>Neoptera</taxon>
        <taxon>Endopterygota</taxon>
        <taxon>Diptera</taxon>
        <taxon>Brachycera</taxon>
        <taxon>Muscomorpha</taxon>
        <taxon>Asiloidea</taxon>
        <taxon>Asilidae</taxon>
        <taxon>Asilinae</taxon>
        <taxon>Dolopus</taxon>
    </lineage>
</organism>
<dbReference type="PANTHER" id="PTHR37685">
    <property type="entry name" value="GEO11136P1-RELATED"/>
    <property type="match status" value="1"/>
</dbReference>